<comment type="caution">
    <text evidence="2">The sequence shown here is derived from an EMBL/GenBank/DDBJ whole genome shotgun (WGS) entry which is preliminary data.</text>
</comment>
<proteinExistence type="predicted"/>
<dbReference type="RefSeq" id="WP_056938940.1">
    <property type="nucleotide sequence ID" value="NZ_AZDM01000017.1"/>
</dbReference>
<evidence type="ECO:0000313" key="3">
    <source>
        <dbReference type="Proteomes" id="UP000295181"/>
    </source>
</evidence>
<dbReference type="AlphaFoldDB" id="A0A4V3A4E1"/>
<keyword evidence="1" id="KW-0732">Signal</keyword>
<name>A0A4V3A4E1_LENBU</name>
<accession>A0A4V3A4E1</accession>
<evidence type="ECO:0000256" key="1">
    <source>
        <dbReference type="SAM" id="SignalP"/>
    </source>
</evidence>
<feature type="signal peptide" evidence="1">
    <location>
        <begin position="1"/>
        <end position="29"/>
    </location>
</feature>
<gene>
    <name evidence="2" type="ORF">C5L32_001111</name>
</gene>
<protein>
    <submittedName>
        <fullName evidence="2">Uncharacterized protein</fullName>
    </submittedName>
</protein>
<evidence type="ECO:0000313" key="2">
    <source>
        <dbReference type="EMBL" id="TDG80579.1"/>
    </source>
</evidence>
<dbReference type="EMBL" id="PUFP01000014">
    <property type="protein sequence ID" value="TDG80579.1"/>
    <property type="molecule type" value="Genomic_DNA"/>
</dbReference>
<feature type="chain" id="PRO_5020762140" evidence="1">
    <location>
        <begin position="30"/>
        <end position="139"/>
    </location>
</feature>
<dbReference type="Proteomes" id="UP000295181">
    <property type="component" value="Unassembled WGS sequence"/>
</dbReference>
<dbReference type="GeneID" id="72461895"/>
<reference evidence="2 3" key="1">
    <citation type="journal article" date="2019" name="Appl. Microbiol. Biotechnol.">
        <title>Uncovering carbohydrate metabolism through a genotype-phenotype association study of 56 lactic acid bacteria genomes.</title>
        <authorList>
            <person name="Buron-Moles G."/>
            <person name="Chailyan A."/>
            <person name="Dolejs I."/>
            <person name="Forster J."/>
            <person name="Miks M.H."/>
        </authorList>
    </citation>
    <scope>NUCLEOTIDE SEQUENCE [LARGE SCALE GENOMIC DNA]</scope>
    <source>
        <strain evidence="2 3">ATCC 4005</strain>
    </source>
</reference>
<sequence>MFKKSILLAVTALGLGGLVSVTQSPVSSAASMPGSLSYHKANFNAKIGTNYKSFKLTNHAPNSSYKNIKTTSWKKSGLKAGTKVHVDLYANQGLQFNWYRITKYSTKKATKHTKVQKYWIYGQALVLPKSITNQLALSY</sequence>
<organism evidence="2 3">
    <name type="scientific">Lentilactobacillus buchneri DSM 20057</name>
    <dbReference type="NCBI Taxonomy" id="1423728"/>
    <lineage>
        <taxon>Bacteria</taxon>
        <taxon>Bacillati</taxon>
        <taxon>Bacillota</taxon>
        <taxon>Bacilli</taxon>
        <taxon>Lactobacillales</taxon>
        <taxon>Lactobacillaceae</taxon>
        <taxon>Lentilactobacillus</taxon>
    </lineage>
</organism>